<gene>
    <name evidence="2" type="ORF">HMPREF0724_14404</name>
</gene>
<reference evidence="2" key="1">
    <citation type="submission" date="2011-01" db="EMBL/GenBank/DDBJ databases">
        <authorList>
            <person name="Muzny D."/>
            <person name="Qin X."/>
            <person name="Buhay C."/>
            <person name="Dugan-Rocha S."/>
            <person name="Ding Y."/>
            <person name="Chen G."/>
            <person name="Hawes A."/>
            <person name="Holder M."/>
            <person name="Jhangiani S."/>
            <person name="Johnson A."/>
            <person name="Khan Z."/>
            <person name="Li Z."/>
            <person name="Liu W."/>
            <person name="Liu X."/>
            <person name="Perez L."/>
            <person name="Shen H."/>
            <person name="Wang Q."/>
            <person name="Watt J."/>
            <person name="Xi L."/>
            <person name="Xin Y."/>
            <person name="Zhou J."/>
            <person name="Deng J."/>
            <person name="Jiang H."/>
            <person name="Liu Y."/>
            <person name="Qu J."/>
            <person name="Song X.-Z."/>
            <person name="Zhang L."/>
            <person name="Villasana D."/>
            <person name="Johnson A."/>
            <person name="Liu J."/>
            <person name="Liyanage D."/>
            <person name="Lorensuhewa L."/>
            <person name="Robinson T."/>
            <person name="Song A."/>
            <person name="Song B.-B."/>
            <person name="Dinh H."/>
            <person name="Thornton R."/>
            <person name="Coyle M."/>
            <person name="Francisco L."/>
            <person name="Jackson L."/>
            <person name="Javaid M."/>
            <person name="Korchina V."/>
            <person name="Kovar C."/>
            <person name="Mata R."/>
            <person name="Mathew T."/>
            <person name="Ngo R."/>
            <person name="Nguyen L."/>
            <person name="Nguyen N."/>
            <person name="Okwuonu G."/>
            <person name="Ongeri F."/>
            <person name="Pham C."/>
            <person name="Simmons D."/>
            <person name="Wilczek-Boney K."/>
            <person name="Hale W."/>
            <person name="Jakkamsetti A."/>
            <person name="Pham P."/>
            <person name="Ruth R."/>
            <person name="San Lucas F."/>
            <person name="Warren J."/>
            <person name="Zhang J."/>
            <person name="Zhao Z."/>
            <person name="Zhou C."/>
            <person name="Zhu D."/>
            <person name="Lee S."/>
            <person name="Bess C."/>
            <person name="Blankenburg K."/>
            <person name="Forbes L."/>
            <person name="Fu Q."/>
            <person name="Gubbala S."/>
            <person name="Hirani K."/>
            <person name="Jayaseelan J.C."/>
            <person name="Lara F."/>
            <person name="Munidasa M."/>
            <person name="Palculict T."/>
            <person name="Patil S."/>
            <person name="Pu L.-L."/>
            <person name="Saada N."/>
            <person name="Tang L."/>
            <person name="Weissenberger G."/>
            <person name="Zhu Y."/>
            <person name="Hemphill L."/>
            <person name="Shang Y."/>
            <person name="Youmans B."/>
            <person name="Ayvaz T."/>
            <person name="Ross M."/>
            <person name="Santibanez J."/>
            <person name="Aqrawi P."/>
            <person name="Gross S."/>
            <person name="Joshi V."/>
            <person name="Fowler G."/>
            <person name="Nazareth L."/>
            <person name="Reid J."/>
            <person name="Worley K."/>
            <person name="Petrosino J."/>
            <person name="Highlander S."/>
            <person name="Gibbs R."/>
        </authorList>
    </citation>
    <scope>NUCLEOTIDE SEQUENCE [LARGE SCALE GENOMIC DNA]</scope>
    <source>
        <strain evidence="2">ATCC 33707</strain>
    </source>
</reference>
<feature type="compositionally biased region" description="Basic and acidic residues" evidence="1">
    <location>
        <begin position="197"/>
        <end position="214"/>
    </location>
</feature>
<proteinExistence type="predicted"/>
<accession>E9T6I1</accession>
<evidence type="ECO:0000313" key="3">
    <source>
        <dbReference type="Proteomes" id="UP000004245"/>
    </source>
</evidence>
<comment type="caution">
    <text evidence="2">The sequence shown here is derived from an EMBL/GenBank/DDBJ whole genome shotgun (WGS) entry which is preliminary data.</text>
</comment>
<dbReference type="EMBL" id="ADNW02000025">
    <property type="protein sequence ID" value="EGD21939.1"/>
    <property type="molecule type" value="Genomic_DNA"/>
</dbReference>
<organism evidence="2 3">
    <name type="scientific">Prescottella equi ATCC 33707</name>
    <dbReference type="NCBI Taxonomy" id="525370"/>
    <lineage>
        <taxon>Bacteria</taxon>
        <taxon>Bacillati</taxon>
        <taxon>Actinomycetota</taxon>
        <taxon>Actinomycetes</taxon>
        <taxon>Mycobacteriales</taxon>
        <taxon>Nocardiaceae</taxon>
        <taxon>Prescottella</taxon>
    </lineage>
</organism>
<evidence type="ECO:0000313" key="2">
    <source>
        <dbReference type="EMBL" id="EGD21939.1"/>
    </source>
</evidence>
<keyword evidence="3" id="KW-1185">Reference proteome</keyword>
<feature type="region of interest" description="Disordered" evidence="1">
    <location>
        <begin position="1"/>
        <end position="35"/>
    </location>
</feature>
<dbReference type="AlphaFoldDB" id="E9T6I1"/>
<dbReference type="HOGENOM" id="CLU_1155668_0_0_11"/>
<feature type="compositionally biased region" description="Basic and acidic residues" evidence="1">
    <location>
        <begin position="1"/>
        <end position="14"/>
    </location>
</feature>
<evidence type="ECO:0000256" key="1">
    <source>
        <dbReference type="SAM" id="MobiDB-lite"/>
    </source>
</evidence>
<dbReference type="STRING" id="43767.A6I91_01270"/>
<name>E9T6I1_RHOHA</name>
<feature type="region of interest" description="Disordered" evidence="1">
    <location>
        <begin position="143"/>
        <end position="179"/>
    </location>
</feature>
<feature type="region of interest" description="Disordered" evidence="1">
    <location>
        <begin position="193"/>
        <end position="240"/>
    </location>
</feature>
<dbReference type="Proteomes" id="UP000004245">
    <property type="component" value="Unassembled WGS sequence"/>
</dbReference>
<sequence>MHDAAAARGLDRHERRQRRQDHHHRQQQRRVDEDAAGPVHLHAYLLDVLAVRREHVVADGPALGFPVDEHTGGMGLHVRSGSGVRRHHEGIDDEPVEGPPSGLPVEQHLGVERRHRRPLWEDEFRPGDTRRDEDGHLAREIGSAGIEEAGAGRHRDLDVDPRRAGTDLGEGDDDEHLVGIGRHLRPSGITVVTRGVDTQRRQIQGDDECGDQRPEQAGPSAGERDDGHPRNIPSGRHSGQ</sequence>
<feature type="compositionally biased region" description="Basic and acidic residues" evidence="1">
    <location>
        <begin position="150"/>
        <end position="165"/>
    </location>
</feature>
<protein>
    <submittedName>
        <fullName evidence="2">Uncharacterized protein</fullName>
    </submittedName>
</protein>
<feature type="compositionally biased region" description="Basic residues" evidence="1">
    <location>
        <begin position="15"/>
        <end position="28"/>
    </location>
</feature>
<feature type="region of interest" description="Disordered" evidence="1">
    <location>
        <begin position="80"/>
        <end position="103"/>
    </location>
</feature>